<dbReference type="AlphaFoldDB" id="A0A816JCK8"/>
<dbReference type="EMBL" id="HG994373">
    <property type="protein sequence ID" value="CAF1760301.1"/>
    <property type="molecule type" value="Genomic_DNA"/>
</dbReference>
<protein>
    <submittedName>
        <fullName evidence="1">(rape) hypothetical protein</fullName>
    </submittedName>
</protein>
<accession>A0A816JCK8</accession>
<dbReference type="Proteomes" id="UP001295469">
    <property type="component" value="Chromosome C09"/>
</dbReference>
<evidence type="ECO:0000313" key="1">
    <source>
        <dbReference type="EMBL" id="CAF1760301.1"/>
    </source>
</evidence>
<reference evidence="1" key="1">
    <citation type="submission" date="2021-01" db="EMBL/GenBank/DDBJ databases">
        <authorList>
            <consortium name="Genoscope - CEA"/>
            <person name="William W."/>
        </authorList>
    </citation>
    <scope>NUCLEOTIDE SEQUENCE</scope>
</reference>
<gene>
    <name evidence="1" type="ORF">DARMORV10_C09P45330.1</name>
</gene>
<name>A0A816JCK8_BRANA</name>
<sequence length="82" mass="9371">MMMIMFISAKISQAQRTKTVAIHNDLEGDLSVGYYCKSGMMILDTRVWHQVDQDLFALNLICLASLDAQNESGEYRKWILQA</sequence>
<organism evidence="1">
    <name type="scientific">Brassica napus</name>
    <name type="common">Rape</name>
    <dbReference type="NCBI Taxonomy" id="3708"/>
    <lineage>
        <taxon>Eukaryota</taxon>
        <taxon>Viridiplantae</taxon>
        <taxon>Streptophyta</taxon>
        <taxon>Embryophyta</taxon>
        <taxon>Tracheophyta</taxon>
        <taxon>Spermatophyta</taxon>
        <taxon>Magnoliopsida</taxon>
        <taxon>eudicotyledons</taxon>
        <taxon>Gunneridae</taxon>
        <taxon>Pentapetalae</taxon>
        <taxon>rosids</taxon>
        <taxon>malvids</taxon>
        <taxon>Brassicales</taxon>
        <taxon>Brassicaceae</taxon>
        <taxon>Brassiceae</taxon>
        <taxon>Brassica</taxon>
    </lineage>
</organism>
<proteinExistence type="predicted"/>